<dbReference type="PROSITE" id="PS51078">
    <property type="entry name" value="ICLR_ED"/>
    <property type="match status" value="1"/>
</dbReference>
<dbReference type="Pfam" id="PF01614">
    <property type="entry name" value="IclR_C"/>
    <property type="match status" value="1"/>
</dbReference>
<protein>
    <recommendedName>
        <fullName evidence="7">IclR family transcriptional regulator</fullName>
    </recommendedName>
</protein>
<name>A0A094PS85_9ZZZZ</name>
<dbReference type="SUPFAM" id="SSF55781">
    <property type="entry name" value="GAF domain-like"/>
    <property type="match status" value="1"/>
</dbReference>
<dbReference type="GO" id="GO:0045892">
    <property type="term" value="P:negative regulation of DNA-templated transcription"/>
    <property type="evidence" value="ECO:0007669"/>
    <property type="project" value="TreeGrafter"/>
</dbReference>
<reference evidence="6" key="1">
    <citation type="submission" date="2014-06" db="EMBL/GenBank/DDBJ databases">
        <title>Key roles for freshwater Actinobacteria revealed by deep metagenomic sequencing.</title>
        <authorList>
            <person name="Ghai R."/>
            <person name="Mizuno C.M."/>
            <person name="Picazo A."/>
            <person name="Camacho A."/>
            <person name="Rodriguez-Valera F."/>
        </authorList>
    </citation>
    <scope>NUCLEOTIDE SEQUENCE</scope>
</reference>
<dbReference type="SUPFAM" id="SSF46785">
    <property type="entry name" value="Winged helix' DNA-binding domain"/>
    <property type="match status" value="1"/>
</dbReference>
<dbReference type="InterPro" id="IPR005471">
    <property type="entry name" value="Tscrpt_reg_IclR_N"/>
</dbReference>
<dbReference type="SMART" id="SM00346">
    <property type="entry name" value="HTH_ICLR"/>
    <property type="match status" value="1"/>
</dbReference>
<keyword evidence="3" id="KW-0804">Transcription</keyword>
<dbReference type="InterPro" id="IPR050707">
    <property type="entry name" value="HTH_MetabolicPath_Reg"/>
</dbReference>
<accession>A0A094PS85</accession>
<dbReference type="InterPro" id="IPR036390">
    <property type="entry name" value="WH_DNA-bd_sf"/>
</dbReference>
<sequence length="261" mass="28846">MTDASERYQIQSVERALDMITIISETERPLTFTEIIEMTGLPKSSTFRYLSTMVNRGYFIIDPVDNTYRIGPGFPMGHNDMSETIKDLATPIMKKLSIKLGETVNLGVLAGLTIKYIKVVESPRQIRASSRIGSRDSLHCTALGKVILSKFENSELGLILQAIEFTKKTSKTILTVSDLKNEVQKIRARGYAIDDLENDSECRCVAVNIPFSAQNLALSVSAPSSRLPLNQVNHVAENLIETVNELVEASKALDSLNGLSH</sequence>
<dbReference type="InterPro" id="IPR029016">
    <property type="entry name" value="GAF-like_dom_sf"/>
</dbReference>
<dbReference type="AlphaFoldDB" id="A0A094PS85"/>
<gene>
    <name evidence="6" type="ORF">GM51_16780</name>
</gene>
<dbReference type="InterPro" id="IPR036388">
    <property type="entry name" value="WH-like_DNA-bd_sf"/>
</dbReference>
<dbReference type="PANTHER" id="PTHR30136:SF35">
    <property type="entry name" value="HTH-TYPE TRANSCRIPTIONAL REGULATOR RV1719"/>
    <property type="match status" value="1"/>
</dbReference>
<feature type="domain" description="HTH iclR-type" evidence="4">
    <location>
        <begin position="10"/>
        <end position="72"/>
    </location>
</feature>
<dbReference type="GO" id="GO:0003700">
    <property type="term" value="F:DNA-binding transcription factor activity"/>
    <property type="evidence" value="ECO:0007669"/>
    <property type="project" value="TreeGrafter"/>
</dbReference>
<evidence type="ECO:0000256" key="2">
    <source>
        <dbReference type="ARBA" id="ARBA00023125"/>
    </source>
</evidence>
<dbReference type="InterPro" id="IPR014757">
    <property type="entry name" value="Tscrpt_reg_IclR_C"/>
</dbReference>
<keyword evidence="1" id="KW-0805">Transcription regulation</keyword>
<dbReference type="PANTHER" id="PTHR30136">
    <property type="entry name" value="HELIX-TURN-HELIX TRANSCRIPTIONAL REGULATOR, ICLR FAMILY"/>
    <property type="match status" value="1"/>
</dbReference>
<comment type="caution">
    <text evidence="6">The sequence shown here is derived from an EMBL/GenBank/DDBJ whole genome shotgun (WGS) entry which is preliminary data.</text>
</comment>
<evidence type="ECO:0000256" key="1">
    <source>
        <dbReference type="ARBA" id="ARBA00023015"/>
    </source>
</evidence>
<dbReference type="Gene3D" id="1.10.10.10">
    <property type="entry name" value="Winged helix-like DNA-binding domain superfamily/Winged helix DNA-binding domain"/>
    <property type="match status" value="1"/>
</dbReference>
<dbReference type="Gene3D" id="3.30.450.40">
    <property type="match status" value="1"/>
</dbReference>
<evidence type="ECO:0008006" key="7">
    <source>
        <dbReference type="Google" id="ProtNLM"/>
    </source>
</evidence>
<dbReference type="GO" id="GO:0003677">
    <property type="term" value="F:DNA binding"/>
    <property type="evidence" value="ECO:0007669"/>
    <property type="project" value="UniProtKB-KW"/>
</dbReference>
<dbReference type="Pfam" id="PF09339">
    <property type="entry name" value="HTH_IclR"/>
    <property type="match status" value="1"/>
</dbReference>
<feature type="domain" description="IclR-ED" evidence="5">
    <location>
        <begin position="72"/>
        <end position="259"/>
    </location>
</feature>
<evidence type="ECO:0000259" key="5">
    <source>
        <dbReference type="PROSITE" id="PS51078"/>
    </source>
</evidence>
<evidence type="ECO:0000259" key="4">
    <source>
        <dbReference type="PROSITE" id="PS51077"/>
    </source>
</evidence>
<evidence type="ECO:0000313" key="6">
    <source>
        <dbReference type="EMBL" id="KGA14630.1"/>
    </source>
</evidence>
<organism evidence="6">
    <name type="scientific">freshwater metagenome</name>
    <dbReference type="NCBI Taxonomy" id="449393"/>
    <lineage>
        <taxon>unclassified sequences</taxon>
        <taxon>metagenomes</taxon>
        <taxon>ecological metagenomes</taxon>
    </lineage>
</organism>
<dbReference type="EMBL" id="JNSL01000141">
    <property type="protein sequence ID" value="KGA14630.1"/>
    <property type="molecule type" value="Genomic_DNA"/>
</dbReference>
<evidence type="ECO:0000256" key="3">
    <source>
        <dbReference type="ARBA" id="ARBA00023163"/>
    </source>
</evidence>
<proteinExistence type="predicted"/>
<dbReference type="PROSITE" id="PS51077">
    <property type="entry name" value="HTH_ICLR"/>
    <property type="match status" value="1"/>
</dbReference>
<keyword evidence="2" id="KW-0238">DNA-binding</keyword>